<dbReference type="Pfam" id="PF04963">
    <property type="entry name" value="Sigma54_CBD"/>
    <property type="match status" value="1"/>
</dbReference>
<evidence type="ECO:0000256" key="6">
    <source>
        <dbReference type="ARBA" id="ARBA00023082"/>
    </source>
</evidence>
<feature type="domain" description="RNA polymerase sigma factor 54 core-binding" evidence="10">
    <location>
        <begin position="70"/>
        <end position="255"/>
    </location>
</feature>
<dbReference type="GO" id="GO:0016779">
    <property type="term" value="F:nucleotidyltransferase activity"/>
    <property type="evidence" value="ECO:0007669"/>
    <property type="project" value="UniProtKB-KW"/>
</dbReference>
<evidence type="ECO:0000256" key="5">
    <source>
        <dbReference type="ARBA" id="ARBA00023015"/>
    </source>
</evidence>
<protein>
    <submittedName>
        <fullName evidence="11">RNA polymerase factor sigma-54</fullName>
    </submittedName>
</protein>
<gene>
    <name evidence="11" type="primary">rpoN</name>
    <name evidence="11" type="ORF">KCX74_07840</name>
</gene>
<dbReference type="InterPro" id="IPR007634">
    <property type="entry name" value="RNA_pol_sigma_54_DNA-bd"/>
</dbReference>
<keyword evidence="6" id="KW-0731">Sigma factor</keyword>
<dbReference type="InterPro" id="IPR007046">
    <property type="entry name" value="RNA_pol_sigma_54_core-bd"/>
</dbReference>
<evidence type="ECO:0000256" key="3">
    <source>
        <dbReference type="ARBA" id="ARBA00022679"/>
    </source>
</evidence>
<evidence type="ECO:0000259" key="10">
    <source>
        <dbReference type="Pfam" id="PF04963"/>
    </source>
</evidence>
<dbReference type="GO" id="GO:0006352">
    <property type="term" value="P:DNA-templated transcription initiation"/>
    <property type="evidence" value="ECO:0007669"/>
    <property type="project" value="InterPro"/>
</dbReference>
<keyword evidence="12" id="KW-1185">Reference proteome</keyword>
<dbReference type="RefSeq" id="WP_026681637.1">
    <property type="nucleotide sequence ID" value="NZ_JAGSOT010000018.1"/>
</dbReference>
<dbReference type="PANTHER" id="PTHR32248">
    <property type="entry name" value="RNA POLYMERASE SIGMA-54 FACTOR"/>
    <property type="match status" value="1"/>
</dbReference>
<evidence type="ECO:0000313" key="12">
    <source>
        <dbReference type="Proteomes" id="UP000675284"/>
    </source>
</evidence>
<keyword evidence="7" id="KW-0238">DNA-binding</keyword>
<keyword evidence="2" id="KW-0240">DNA-directed RNA polymerase</keyword>
<dbReference type="Gene3D" id="1.10.10.60">
    <property type="entry name" value="Homeodomain-like"/>
    <property type="match status" value="1"/>
</dbReference>
<dbReference type="InterPro" id="IPR000394">
    <property type="entry name" value="RNA_pol_sigma_54"/>
</dbReference>
<reference evidence="11" key="1">
    <citation type="submission" date="2021-04" db="EMBL/GenBank/DDBJ databases">
        <title>Isolation and polyphasic classification of algal microorganism.</title>
        <authorList>
            <person name="Wang S."/>
        </authorList>
    </citation>
    <scope>NUCLEOTIDE SEQUENCE</scope>
    <source>
        <strain evidence="11">720a</strain>
    </source>
</reference>
<dbReference type="InterPro" id="IPR038709">
    <property type="entry name" value="RpoN_core-bd_sf"/>
</dbReference>
<keyword evidence="8" id="KW-0804">Transcription</keyword>
<evidence type="ECO:0000256" key="1">
    <source>
        <dbReference type="ARBA" id="ARBA00008798"/>
    </source>
</evidence>
<dbReference type="Pfam" id="PF04552">
    <property type="entry name" value="Sigma54_DBD"/>
    <property type="match status" value="1"/>
</dbReference>
<dbReference type="Proteomes" id="UP000675284">
    <property type="component" value="Unassembled WGS sequence"/>
</dbReference>
<keyword evidence="5" id="KW-0805">Transcription regulation</keyword>
<organism evidence="11 12">
    <name type="scientific">Virgibacillus salarius</name>
    <dbReference type="NCBI Taxonomy" id="447199"/>
    <lineage>
        <taxon>Bacteria</taxon>
        <taxon>Bacillati</taxon>
        <taxon>Bacillota</taxon>
        <taxon>Bacilli</taxon>
        <taxon>Bacillales</taxon>
        <taxon>Bacillaceae</taxon>
        <taxon>Virgibacillus</taxon>
    </lineage>
</organism>
<dbReference type="EMBL" id="JAGSOT010000018">
    <property type="protein sequence ID" value="MBR7795954.1"/>
    <property type="molecule type" value="Genomic_DNA"/>
</dbReference>
<sequence>MKLQLVNEQVLQWKMNQSLMQSIQVLQMSSMELMEYIREIEKENPVIEEIRYNDEHVQYRSSDTSVSIGEINSSELTLYDQLKQQLFTLSISEEIRPVVLFGIDSLNESGYLDVSLDIWAAKCNTTIEIVEEALKHIQSLEPAGIGARSLSECIELQLAAQSFVPAFLQDLIQEHIEWLADDNIQRISEHYGVSHSYVEEVIDHIKNCHPKPGQLLTTKKADYIIPEATIFKEAGNWKISFYSWSVPKITINTDYQNSTFKEKQTANYVKEKLNQLESLKKAIVYRSDTLERVIQVIVEKQHMYFEKGASMLRPLTLREIASDLDLHVSTISRTVANKYVQTTNGVLPLNFFLQSGIKQANGSKASALAVKQMIAELISNEDKINPLSDEKIKNKLALDYNLQIARRTVMKYREQLNIPASLKRKER</sequence>
<dbReference type="GO" id="GO:0016987">
    <property type="term" value="F:sigma factor activity"/>
    <property type="evidence" value="ECO:0007669"/>
    <property type="project" value="UniProtKB-KW"/>
</dbReference>
<dbReference type="PRINTS" id="PR00045">
    <property type="entry name" value="SIGMA54FCT"/>
</dbReference>
<keyword evidence="4" id="KW-0548">Nucleotidyltransferase</keyword>
<dbReference type="PROSITE" id="PS00717">
    <property type="entry name" value="SIGMA54_1"/>
    <property type="match status" value="1"/>
</dbReference>
<dbReference type="GO" id="GO:0000428">
    <property type="term" value="C:DNA-directed RNA polymerase complex"/>
    <property type="evidence" value="ECO:0007669"/>
    <property type="project" value="UniProtKB-KW"/>
</dbReference>
<dbReference type="Pfam" id="PF00309">
    <property type="entry name" value="Sigma54_AID"/>
    <property type="match status" value="1"/>
</dbReference>
<evidence type="ECO:0000256" key="4">
    <source>
        <dbReference type="ARBA" id="ARBA00022695"/>
    </source>
</evidence>
<evidence type="ECO:0000256" key="2">
    <source>
        <dbReference type="ARBA" id="ARBA00022478"/>
    </source>
</evidence>
<proteinExistence type="inferred from homology"/>
<accession>A0A941DRW0</accession>
<evidence type="ECO:0000256" key="7">
    <source>
        <dbReference type="ARBA" id="ARBA00023125"/>
    </source>
</evidence>
<comment type="caution">
    <text evidence="11">The sequence shown here is derived from an EMBL/GenBank/DDBJ whole genome shotgun (WGS) entry which is preliminary data.</text>
</comment>
<dbReference type="PIRSF" id="PIRSF000774">
    <property type="entry name" value="RpoN"/>
    <property type="match status" value="1"/>
</dbReference>
<keyword evidence="3" id="KW-0808">Transferase</keyword>
<comment type="similarity">
    <text evidence="1">Belongs to the sigma-54 factor family.</text>
</comment>
<evidence type="ECO:0000313" key="11">
    <source>
        <dbReference type="EMBL" id="MBR7795954.1"/>
    </source>
</evidence>
<dbReference type="NCBIfam" id="TIGR02395">
    <property type="entry name" value="rpoN_sigma"/>
    <property type="match status" value="1"/>
</dbReference>
<name>A0A941DRW0_9BACI</name>
<evidence type="ECO:0000259" key="9">
    <source>
        <dbReference type="Pfam" id="PF04552"/>
    </source>
</evidence>
<feature type="domain" description="RNA polymerase sigma factor 54 DNA-binding" evidence="9">
    <location>
        <begin position="267"/>
        <end position="425"/>
    </location>
</feature>
<dbReference type="GO" id="GO:0001216">
    <property type="term" value="F:DNA-binding transcription activator activity"/>
    <property type="evidence" value="ECO:0007669"/>
    <property type="project" value="InterPro"/>
</dbReference>
<dbReference type="GO" id="GO:0003677">
    <property type="term" value="F:DNA binding"/>
    <property type="evidence" value="ECO:0007669"/>
    <property type="project" value="UniProtKB-KW"/>
</dbReference>
<dbReference type="AlphaFoldDB" id="A0A941DRW0"/>
<dbReference type="Gene3D" id="1.10.10.1330">
    <property type="entry name" value="RNA polymerase sigma-54 factor, core-binding domain"/>
    <property type="match status" value="1"/>
</dbReference>
<dbReference type="PANTHER" id="PTHR32248:SF4">
    <property type="entry name" value="RNA POLYMERASE SIGMA-54 FACTOR"/>
    <property type="match status" value="1"/>
</dbReference>
<evidence type="ECO:0000256" key="8">
    <source>
        <dbReference type="ARBA" id="ARBA00023163"/>
    </source>
</evidence>
<dbReference type="PROSITE" id="PS50044">
    <property type="entry name" value="SIGMA54_3"/>
    <property type="match status" value="1"/>
</dbReference>